<feature type="repeat" description="TPR" evidence="3">
    <location>
        <begin position="203"/>
        <end position="236"/>
    </location>
</feature>
<protein>
    <submittedName>
        <fullName evidence="5">Response regulator receiver domain protein (CheY-like)</fullName>
    </submittedName>
</protein>
<dbReference type="PANTHER" id="PTHR44591">
    <property type="entry name" value="STRESS RESPONSE REGULATOR PROTEIN 1"/>
    <property type="match status" value="1"/>
</dbReference>
<dbReference type="GO" id="GO:0000160">
    <property type="term" value="P:phosphorelay signal transduction system"/>
    <property type="evidence" value="ECO:0007669"/>
    <property type="project" value="InterPro"/>
</dbReference>
<feature type="modified residue" description="4-aspartylphosphate" evidence="2">
    <location>
        <position position="59"/>
    </location>
</feature>
<keyword evidence="6" id="KW-1185">Reference proteome</keyword>
<dbReference type="Pfam" id="PF13181">
    <property type="entry name" value="TPR_8"/>
    <property type="match status" value="1"/>
</dbReference>
<evidence type="ECO:0000259" key="4">
    <source>
        <dbReference type="PROSITE" id="PS50110"/>
    </source>
</evidence>
<dbReference type="Proteomes" id="UP000000739">
    <property type="component" value="Chromosome"/>
</dbReference>
<dbReference type="KEGG" id="dal:Dalk_2142"/>
<accession>B8FF19</accession>
<dbReference type="PROSITE" id="PS50110">
    <property type="entry name" value="RESPONSE_REGULATORY"/>
    <property type="match status" value="1"/>
</dbReference>
<feature type="domain" description="Response regulatory" evidence="4">
    <location>
        <begin position="8"/>
        <end position="126"/>
    </location>
</feature>
<dbReference type="SMART" id="SM00448">
    <property type="entry name" value="REC"/>
    <property type="match status" value="1"/>
</dbReference>
<dbReference type="PROSITE" id="PS50005">
    <property type="entry name" value="TPR"/>
    <property type="match status" value="1"/>
</dbReference>
<dbReference type="Gene3D" id="1.25.40.10">
    <property type="entry name" value="Tetratricopeptide repeat domain"/>
    <property type="match status" value="1"/>
</dbReference>
<dbReference type="SUPFAM" id="SSF48452">
    <property type="entry name" value="TPR-like"/>
    <property type="match status" value="1"/>
</dbReference>
<dbReference type="SUPFAM" id="SSF52172">
    <property type="entry name" value="CheY-like"/>
    <property type="match status" value="1"/>
</dbReference>
<dbReference type="InterPro" id="IPR050595">
    <property type="entry name" value="Bact_response_regulator"/>
</dbReference>
<dbReference type="HOGENOM" id="CLU_721054_0_0_7"/>
<dbReference type="EMBL" id="CP001322">
    <property type="protein sequence ID" value="ACL03836.1"/>
    <property type="molecule type" value="Genomic_DNA"/>
</dbReference>
<evidence type="ECO:0000256" key="1">
    <source>
        <dbReference type="ARBA" id="ARBA00022553"/>
    </source>
</evidence>
<dbReference type="eggNOG" id="COG0457">
    <property type="taxonomic scope" value="Bacteria"/>
</dbReference>
<dbReference type="SMART" id="SM00028">
    <property type="entry name" value="TPR"/>
    <property type="match status" value="6"/>
</dbReference>
<dbReference type="InterPro" id="IPR019734">
    <property type="entry name" value="TPR_rpt"/>
</dbReference>
<keyword evidence="3" id="KW-0802">TPR repeat</keyword>
<dbReference type="Gene3D" id="3.40.50.2300">
    <property type="match status" value="1"/>
</dbReference>
<name>B8FF19_DESAL</name>
<evidence type="ECO:0000256" key="3">
    <source>
        <dbReference type="PROSITE-ProRule" id="PRU00339"/>
    </source>
</evidence>
<dbReference type="eggNOG" id="COG2197">
    <property type="taxonomic scope" value="Bacteria"/>
</dbReference>
<reference evidence="5 6" key="1">
    <citation type="journal article" date="2012" name="Environ. Microbiol.">
        <title>The genome sequence of Desulfatibacillum alkenivorans AK-01: a blueprint for anaerobic alkane oxidation.</title>
        <authorList>
            <person name="Callaghan A.V."/>
            <person name="Morris B.E."/>
            <person name="Pereira I.A."/>
            <person name="McInerney M.J."/>
            <person name="Austin R.N."/>
            <person name="Groves J.T."/>
            <person name="Kukor J.J."/>
            <person name="Suflita J.M."/>
            <person name="Young L.Y."/>
            <person name="Zylstra G.J."/>
            <person name="Wawrik B."/>
        </authorList>
    </citation>
    <scope>NUCLEOTIDE SEQUENCE [LARGE SCALE GENOMIC DNA]</scope>
    <source>
        <strain evidence="5 6">AK-01</strain>
    </source>
</reference>
<dbReference type="Pfam" id="PF14559">
    <property type="entry name" value="TPR_19"/>
    <property type="match status" value="2"/>
</dbReference>
<sequence length="383" mass="43706">MIDINTMKVLIADDMPGMCKSIRGIMKLLGYGRDFVFANNGAQAWRKLETEEVDLAIIDWNMPIMKGVDVLRNIRDDNGMWDMPVVMVTAEADPEIVAEVAETDIDAYLLKPLTVKSLGDRVSRVIHHHNNPPPAVQLLRHARNFYNEGKLAEAVAAARKAVEMDPGSTKPIRQLGYYFLKNNNLDDAEKCFLAAINRNKLDVFSFNQLGELYMQRQDFENAAKFLDEAMKISPRQLDRGIRLGTVLLQTGMRDKARQTFDKTISVSREQNETREMIVDICEKEGDIRYAANLLIEILQNTPGRPDLLVRLGLFLEELGDNQEAVKRLTLASDLDAKDPRIKMHLARNYLAMKRPMWAEKYLNQVLKADPENEEAREMLQQCL</sequence>
<gene>
    <name evidence="5" type="ordered locus">Dalk_2142</name>
</gene>
<dbReference type="RefSeq" id="WP_015946913.1">
    <property type="nucleotide sequence ID" value="NC_011768.1"/>
</dbReference>
<evidence type="ECO:0000313" key="6">
    <source>
        <dbReference type="Proteomes" id="UP000000739"/>
    </source>
</evidence>
<proteinExistence type="predicted"/>
<organism evidence="5 6">
    <name type="scientific">Desulfatibacillum aliphaticivorans</name>
    <dbReference type="NCBI Taxonomy" id="218208"/>
    <lineage>
        <taxon>Bacteria</taxon>
        <taxon>Pseudomonadati</taxon>
        <taxon>Thermodesulfobacteriota</taxon>
        <taxon>Desulfobacteria</taxon>
        <taxon>Desulfobacterales</taxon>
        <taxon>Desulfatibacillaceae</taxon>
        <taxon>Desulfatibacillum</taxon>
    </lineage>
</organism>
<evidence type="ECO:0000313" key="5">
    <source>
        <dbReference type="EMBL" id="ACL03836.1"/>
    </source>
</evidence>
<dbReference type="InterPro" id="IPR001789">
    <property type="entry name" value="Sig_transdc_resp-reg_receiver"/>
</dbReference>
<dbReference type="InterPro" id="IPR011990">
    <property type="entry name" value="TPR-like_helical_dom_sf"/>
</dbReference>
<dbReference type="InterPro" id="IPR011006">
    <property type="entry name" value="CheY-like_superfamily"/>
</dbReference>
<dbReference type="AlphaFoldDB" id="B8FF19"/>
<dbReference type="PANTHER" id="PTHR44591:SF23">
    <property type="entry name" value="CHEY SUBFAMILY"/>
    <property type="match status" value="1"/>
</dbReference>
<evidence type="ECO:0000256" key="2">
    <source>
        <dbReference type="PROSITE-ProRule" id="PRU00169"/>
    </source>
</evidence>
<dbReference type="Pfam" id="PF00072">
    <property type="entry name" value="Response_reg"/>
    <property type="match status" value="1"/>
</dbReference>
<keyword evidence="1 2" id="KW-0597">Phosphoprotein</keyword>